<dbReference type="AlphaFoldDB" id="A0A7K0DGX6"/>
<name>A0A7K0DGX6_9NOCA</name>
<reference evidence="3 4" key="1">
    <citation type="submission" date="2019-10" db="EMBL/GenBank/DDBJ databases">
        <title>Nocardia macrotermitis sp. nov. and Nocardia aurantia sp. nov., isolated from the gut of fungus growing-termite Macrotermes natalensis.</title>
        <authorList>
            <person name="Benndorf R."/>
            <person name="Schwitalla J."/>
            <person name="Martin K."/>
            <person name="De Beer W."/>
            <person name="Kaster A.-K."/>
            <person name="Vollmers J."/>
            <person name="Poulsen M."/>
            <person name="Beemelmanns C."/>
        </authorList>
    </citation>
    <scope>NUCLEOTIDE SEQUENCE [LARGE SCALE GENOMIC DNA]</scope>
    <source>
        <strain evidence="3 4">RB56</strain>
    </source>
</reference>
<feature type="domain" description="DUF7373" evidence="1">
    <location>
        <begin position="59"/>
        <end position="254"/>
    </location>
</feature>
<dbReference type="EMBL" id="WEGI01000001">
    <property type="protein sequence ID" value="MQY25055.1"/>
    <property type="molecule type" value="Genomic_DNA"/>
</dbReference>
<feature type="domain" description="DUF7373" evidence="2">
    <location>
        <begin position="259"/>
        <end position="401"/>
    </location>
</feature>
<protein>
    <submittedName>
        <fullName evidence="3">Uncharacterized protein</fullName>
    </submittedName>
</protein>
<evidence type="ECO:0000313" key="4">
    <source>
        <dbReference type="Proteomes" id="UP000431401"/>
    </source>
</evidence>
<dbReference type="OrthoDB" id="4515194at2"/>
<evidence type="ECO:0000313" key="3">
    <source>
        <dbReference type="EMBL" id="MQY25055.1"/>
    </source>
</evidence>
<proteinExistence type="predicted"/>
<keyword evidence="4" id="KW-1185">Reference proteome</keyword>
<evidence type="ECO:0000259" key="2">
    <source>
        <dbReference type="Pfam" id="PF24092"/>
    </source>
</evidence>
<gene>
    <name evidence="3" type="ORF">NRB56_06090</name>
</gene>
<dbReference type="InterPro" id="IPR055797">
    <property type="entry name" value="DUF7373"/>
</dbReference>
<evidence type="ECO:0000259" key="1">
    <source>
        <dbReference type="Pfam" id="PF24088"/>
    </source>
</evidence>
<dbReference type="Proteomes" id="UP000431401">
    <property type="component" value="Unassembled WGS sequence"/>
</dbReference>
<sequence>MNPLNRVTRVALAGITAVTVLLTGTACGDDHKDAAAPPALDISKIDSGNFPVAPVDIEKTRTESSGYVRESIRIGNAVPLAIDVDSKYVFDPKAYITRTLTVKSHPSYTGIGVDDNFNALAPGFVVGWATLGQRRTDPTMGRVFDMDTLRFTDADHAAAAIRNMSGVVPGRPATIPGYPTATANVTTTILDSNVLTVWYQRNDLVFIVQLIDPISIPFDVAPLADISKKAIDKWDATIAAYTETPLDKFGSLPLDTDEMLSRTLPFDKNTKPSGVDPQGVYPRQAALHITNRPDLVKAAFDDAGVDSVAVASTYVYRTRDAAAAARLVAALAKEHDDVWAPIDGPPNMPGVRCFKQPQGGDTDWTAPPACFVTYDRFAAKIYAFNVQELYQRTAAQYKLLAYGHPGK</sequence>
<comment type="caution">
    <text evidence="3">The sequence shown here is derived from an EMBL/GenBank/DDBJ whole genome shotgun (WGS) entry which is preliminary data.</text>
</comment>
<dbReference type="Pfam" id="PF24088">
    <property type="entry name" value="DUF7373"/>
    <property type="match status" value="1"/>
</dbReference>
<accession>A0A7K0DGX6</accession>
<dbReference type="Pfam" id="PF24092">
    <property type="entry name" value="DUF7373_C"/>
    <property type="match status" value="1"/>
</dbReference>
<dbReference type="InterPro" id="IPR056463">
    <property type="entry name" value="DUF7373_C"/>
</dbReference>
<dbReference type="RefSeq" id="WP_153338883.1">
    <property type="nucleotide sequence ID" value="NZ_WEGI01000001.1"/>
</dbReference>
<organism evidence="3 4">
    <name type="scientific">Nocardia aurantia</name>
    <dbReference type="NCBI Taxonomy" id="2585199"/>
    <lineage>
        <taxon>Bacteria</taxon>
        <taxon>Bacillati</taxon>
        <taxon>Actinomycetota</taxon>
        <taxon>Actinomycetes</taxon>
        <taxon>Mycobacteriales</taxon>
        <taxon>Nocardiaceae</taxon>
        <taxon>Nocardia</taxon>
    </lineage>
</organism>
<dbReference type="PROSITE" id="PS51257">
    <property type="entry name" value="PROKAR_LIPOPROTEIN"/>
    <property type="match status" value="1"/>
</dbReference>